<name>Q1D1T6_MYXXD</name>
<proteinExistence type="predicted"/>
<dbReference type="InterPro" id="IPR011009">
    <property type="entry name" value="Kinase-like_dom_sf"/>
</dbReference>
<accession>Q1D1T6</accession>
<evidence type="ECO:0000313" key="2">
    <source>
        <dbReference type="Proteomes" id="UP000002402"/>
    </source>
</evidence>
<dbReference type="EnsemblBacteria" id="ABF90806">
    <property type="protein sequence ID" value="ABF90806"/>
    <property type="gene ID" value="MXAN_5235"/>
</dbReference>
<dbReference type="eggNOG" id="COG1215">
    <property type="taxonomic scope" value="Bacteria"/>
</dbReference>
<keyword evidence="2" id="KW-1185">Reference proteome</keyword>
<dbReference type="Gene3D" id="1.10.510.10">
    <property type="entry name" value="Transferase(Phosphotransferase) domain 1"/>
    <property type="match status" value="1"/>
</dbReference>
<reference evidence="1 2" key="1">
    <citation type="journal article" date="2006" name="Proc. Natl. Acad. Sci. U.S.A.">
        <title>Evolution of sensory complexity recorded in a myxobacterial genome.</title>
        <authorList>
            <person name="Goldman B.S."/>
            <person name="Nierman W.C."/>
            <person name="Kaiser D."/>
            <person name="Slater S.C."/>
            <person name="Durkin A.S."/>
            <person name="Eisen J.A."/>
            <person name="Ronning C.M."/>
            <person name="Barbazuk W.B."/>
            <person name="Blanchard M."/>
            <person name="Field C."/>
            <person name="Halling C."/>
            <person name="Hinkle G."/>
            <person name="Iartchuk O."/>
            <person name="Kim H.S."/>
            <person name="Mackenzie C."/>
            <person name="Madupu R."/>
            <person name="Miller N."/>
            <person name="Shvartsbeyn A."/>
            <person name="Sullivan S.A."/>
            <person name="Vaudin M."/>
            <person name="Wiegand R."/>
            <person name="Kaplan H.B."/>
        </authorList>
    </citation>
    <scope>NUCLEOTIDE SEQUENCE [LARGE SCALE GENOMIC DNA]</scope>
    <source>
        <strain evidence="2">DK1622</strain>
    </source>
</reference>
<sequence>MSRARSLPECWNHGLALAMDAVRINTVSLEVRRGVSLWHKQRRLGMGAVIAVGNVFLHLSRSRIRMHPSVSRWRGRELASFALLHPGRLAEPCGGRAVVLEALPGERLDRLLQQGRLTPNIMEAAARELHRAHGLTLPGASRAWSHGDVHLKNLLYDEVKQRAWLIDFETEHDTSLDASERHADDLLVLLLDLRGRAPLEQARSLAEAFLRAYPEQTVRRELTSRLCPPRGLERALWKSRSHHLPDEALIDWLEYLQAAVEPRLKKGHVPGKVVSLPPA</sequence>
<dbReference type="AlphaFoldDB" id="Q1D1T6"/>
<dbReference type="STRING" id="246197.MXAN_5235"/>
<dbReference type="SUPFAM" id="SSF56112">
    <property type="entry name" value="Protein kinase-like (PK-like)"/>
    <property type="match status" value="1"/>
</dbReference>
<dbReference type="GeneID" id="41362516"/>
<dbReference type="RefSeq" id="WP_011555202.1">
    <property type="nucleotide sequence ID" value="NC_008095.1"/>
</dbReference>
<protein>
    <recommendedName>
        <fullName evidence="3">Aminoglycoside phosphotransferase domain-containing protein</fullName>
    </recommendedName>
</protein>
<organism evidence="1 2">
    <name type="scientific">Myxococcus xanthus (strain DK1622)</name>
    <dbReference type="NCBI Taxonomy" id="246197"/>
    <lineage>
        <taxon>Bacteria</taxon>
        <taxon>Pseudomonadati</taxon>
        <taxon>Myxococcota</taxon>
        <taxon>Myxococcia</taxon>
        <taxon>Myxococcales</taxon>
        <taxon>Cystobacterineae</taxon>
        <taxon>Myxococcaceae</taxon>
        <taxon>Myxococcus</taxon>
    </lineage>
</organism>
<gene>
    <name evidence="1" type="ordered locus">MXAN_5235</name>
</gene>
<evidence type="ECO:0008006" key="3">
    <source>
        <dbReference type="Google" id="ProtNLM"/>
    </source>
</evidence>
<dbReference type="Proteomes" id="UP000002402">
    <property type="component" value="Chromosome"/>
</dbReference>
<evidence type="ECO:0000313" key="1">
    <source>
        <dbReference type="EMBL" id="ABF90806.1"/>
    </source>
</evidence>
<dbReference type="EMBL" id="CP000113">
    <property type="protein sequence ID" value="ABF90806.1"/>
    <property type="molecule type" value="Genomic_DNA"/>
</dbReference>
<dbReference type="HOGENOM" id="CLU_996873_0_0_7"/>
<dbReference type="KEGG" id="mxa:MXAN_5235"/>